<keyword evidence="1" id="KW-0449">Lipoprotein</keyword>
<gene>
    <name evidence="1" type="ORF">FGL86_13780</name>
</gene>
<dbReference type="EMBL" id="CP042382">
    <property type="protein sequence ID" value="QEA40042.1"/>
    <property type="molecule type" value="Genomic_DNA"/>
</dbReference>
<dbReference type="OrthoDB" id="6156230at2"/>
<dbReference type="InterPro" id="IPR021308">
    <property type="entry name" value="GfcB"/>
</dbReference>
<dbReference type="SUPFAM" id="SSF159270">
    <property type="entry name" value="YmcC-like"/>
    <property type="match status" value="1"/>
</dbReference>
<dbReference type="Pfam" id="PF11102">
    <property type="entry name" value="YjbF"/>
    <property type="match status" value="1"/>
</dbReference>
<dbReference type="Gene3D" id="2.40.360.10">
    <property type="entry name" value="YmcC-like"/>
    <property type="match status" value="1"/>
</dbReference>
<sequence>MARGHDIISKGRSLAVLSCLSLGLVGCSSTGNSPLGNTLASLIPDREAVATTARSLPYASVAAHMDGNDALMVMAHQVGEDTFWQARDRATLQLHAGLPYRTAGFDNELLKLDYPPIGSAAPKERLPVVADWQDAEGNEHHLTGWVQRQCQPEPQVELPLTTLDLERCEDRVAWSNGQTSRNTLWYRPQDQRVWAGSIEPWPDAKRIGWQVARPWW</sequence>
<keyword evidence="2" id="KW-1185">Reference proteome</keyword>
<name>A0A5B8SSF3_9GAMM</name>
<dbReference type="AlphaFoldDB" id="A0A5B8SSF3"/>
<accession>A0A5B8SSF3</accession>
<evidence type="ECO:0000313" key="2">
    <source>
        <dbReference type="Proteomes" id="UP000321272"/>
    </source>
</evidence>
<dbReference type="Proteomes" id="UP000321272">
    <property type="component" value="Chromosome"/>
</dbReference>
<proteinExistence type="predicted"/>
<dbReference type="InterPro" id="IPR023373">
    <property type="entry name" value="YmcC_sf"/>
</dbReference>
<protein>
    <submittedName>
        <fullName evidence="1">YjbF family lipoprotein</fullName>
    </submittedName>
</protein>
<reference evidence="1 2" key="1">
    <citation type="submission" date="2019-06" db="EMBL/GenBank/DDBJ databases">
        <title>Genome analyses of bacteria isolated from kimchi.</title>
        <authorList>
            <person name="Lee S."/>
            <person name="Ahn S."/>
            <person name="Roh S."/>
        </authorList>
    </citation>
    <scope>NUCLEOTIDE SEQUENCE [LARGE SCALE GENOMIC DNA]</scope>
    <source>
        <strain evidence="1 2">CBA4606</strain>
    </source>
</reference>
<organism evidence="1 2">
    <name type="scientific">Pistricoccus aurantiacus</name>
    <dbReference type="NCBI Taxonomy" id="1883414"/>
    <lineage>
        <taxon>Bacteria</taxon>
        <taxon>Pseudomonadati</taxon>
        <taxon>Pseudomonadota</taxon>
        <taxon>Gammaproteobacteria</taxon>
        <taxon>Oceanospirillales</taxon>
        <taxon>Halomonadaceae</taxon>
        <taxon>Pistricoccus</taxon>
    </lineage>
</organism>
<evidence type="ECO:0000313" key="1">
    <source>
        <dbReference type="EMBL" id="QEA40042.1"/>
    </source>
</evidence>
<dbReference type="KEGG" id="paur:FGL86_13780"/>
<dbReference type="PROSITE" id="PS51257">
    <property type="entry name" value="PROKAR_LIPOPROTEIN"/>
    <property type="match status" value="1"/>
</dbReference>